<evidence type="ECO:0000256" key="1">
    <source>
        <dbReference type="SAM" id="Phobius"/>
    </source>
</evidence>
<accession>U7R2E4</accession>
<dbReference type="RefSeq" id="WP_023044180.1">
    <property type="nucleotide sequence ID" value="NZ_AXDT01000055.1"/>
</dbReference>
<dbReference type="PATRIC" id="fig|1389415.4.peg.1350"/>
<name>U7R2E4_PHOTE</name>
<keyword evidence="1" id="KW-0812">Transmembrane</keyword>
<evidence type="ECO:0000313" key="2">
    <source>
        <dbReference type="EMBL" id="ERT13800.1"/>
    </source>
</evidence>
<feature type="transmembrane region" description="Helical" evidence="1">
    <location>
        <begin position="45"/>
        <end position="66"/>
    </location>
</feature>
<comment type="caution">
    <text evidence="2">The sequence shown here is derived from an EMBL/GenBank/DDBJ whole genome shotgun (WGS) entry which is preliminary data.</text>
</comment>
<gene>
    <name evidence="2" type="ORF">O185_06790</name>
</gene>
<organism evidence="2 3">
    <name type="scientific">Photorhabdus temperata J3</name>
    <dbReference type="NCBI Taxonomy" id="1389415"/>
    <lineage>
        <taxon>Bacteria</taxon>
        <taxon>Pseudomonadati</taxon>
        <taxon>Pseudomonadota</taxon>
        <taxon>Gammaproteobacteria</taxon>
        <taxon>Enterobacterales</taxon>
        <taxon>Morganellaceae</taxon>
        <taxon>Photorhabdus</taxon>
    </lineage>
</organism>
<keyword evidence="3" id="KW-1185">Reference proteome</keyword>
<keyword evidence="1" id="KW-1133">Transmembrane helix</keyword>
<keyword evidence="1" id="KW-0472">Membrane</keyword>
<sequence>MTLNNRSSPKAKDASEALLVEVYTNTGTANITNASEKTEKKRASMILCIISITSTLLSIPLGYFIYQIESGQYSN</sequence>
<dbReference type="AlphaFoldDB" id="U7R2E4"/>
<dbReference type="EMBL" id="AXDT01000055">
    <property type="protein sequence ID" value="ERT13800.1"/>
    <property type="molecule type" value="Genomic_DNA"/>
</dbReference>
<dbReference type="Proteomes" id="UP000017133">
    <property type="component" value="Unassembled WGS sequence"/>
</dbReference>
<evidence type="ECO:0000313" key="3">
    <source>
        <dbReference type="Proteomes" id="UP000017133"/>
    </source>
</evidence>
<proteinExistence type="predicted"/>
<reference evidence="2 3" key="1">
    <citation type="submission" date="2013-10" db="EMBL/GenBank/DDBJ databases">
        <title>Whole Genome Shotgun Sequence of Photorhabdus temperata J3.</title>
        <authorList>
            <person name="Park G.-S."/>
            <person name="Hong S.-J."/>
            <person name="Shin J.-H."/>
        </authorList>
    </citation>
    <scope>NUCLEOTIDE SEQUENCE [LARGE SCALE GENOMIC DNA]</scope>
    <source>
        <strain evidence="2 3">J3</strain>
    </source>
</reference>
<protein>
    <submittedName>
        <fullName evidence="2">Uncharacterized protein</fullName>
    </submittedName>
</protein>